<evidence type="ECO:0000313" key="1">
    <source>
        <dbReference type="EMBL" id="KAG7173673.1"/>
    </source>
</evidence>
<keyword evidence="2" id="KW-1185">Reference proteome</keyword>
<proteinExistence type="predicted"/>
<dbReference type="Gene3D" id="3.40.190.10">
    <property type="entry name" value="Periplasmic binding protein-like II"/>
    <property type="match status" value="1"/>
</dbReference>
<dbReference type="AlphaFoldDB" id="A0A8J5TK17"/>
<protein>
    <submittedName>
        <fullName evidence="1">Putative Glutamate receptor 2-like 17</fullName>
    </submittedName>
</protein>
<sequence length="98" mass="10986">MKDLFLTTPPKLRAASRIMEAVNGSRCLKVTVLTYQPYLMVLGRAPHWRFVGMLTIVLDILAQHLGFCFEYLVPNDSMFGDLLDNGTITGQVALLNRS</sequence>
<name>A0A8J5TK17_HOMAM</name>
<dbReference type="EMBL" id="JAHLQT010009070">
    <property type="protein sequence ID" value="KAG7173673.1"/>
    <property type="molecule type" value="Genomic_DNA"/>
</dbReference>
<keyword evidence="1" id="KW-0675">Receptor</keyword>
<evidence type="ECO:0000313" key="2">
    <source>
        <dbReference type="Proteomes" id="UP000747542"/>
    </source>
</evidence>
<reference evidence="1" key="1">
    <citation type="journal article" date="2021" name="Sci. Adv.">
        <title>The American lobster genome reveals insights on longevity, neural, and immune adaptations.</title>
        <authorList>
            <person name="Polinski J.M."/>
            <person name="Zimin A.V."/>
            <person name="Clark K.F."/>
            <person name="Kohn A.B."/>
            <person name="Sadowski N."/>
            <person name="Timp W."/>
            <person name="Ptitsyn A."/>
            <person name="Khanna P."/>
            <person name="Romanova D.Y."/>
            <person name="Williams P."/>
            <person name="Greenwood S.J."/>
            <person name="Moroz L.L."/>
            <person name="Walt D.R."/>
            <person name="Bodnar A.G."/>
        </authorList>
    </citation>
    <scope>NUCLEOTIDE SEQUENCE</scope>
    <source>
        <strain evidence="1">GMGI-L3</strain>
    </source>
</reference>
<dbReference type="Proteomes" id="UP000747542">
    <property type="component" value="Unassembled WGS sequence"/>
</dbReference>
<accession>A0A8J5TK17</accession>
<feature type="non-terminal residue" evidence="1">
    <location>
        <position position="1"/>
    </location>
</feature>
<organism evidence="1 2">
    <name type="scientific">Homarus americanus</name>
    <name type="common">American lobster</name>
    <dbReference type="NCBI Taxonomy" id="6706"/>
    <lineage>
        <taxon>Eukaryota</taxon>
        <taxon>Metazoa</taxon>
        <taxon>Ecdysozoa</taxon>
        <taxon>Arthropoda</taxon>
        <taxon>Crustacea</taxon>
        <taxon>Multicrustacea</taxon>
        <taxon>Malacostraca</taxon>
        <taxon>Eumalacostraca</taxon>
        <taxon>Eucarida</taxon>
        <taxon>Decapoda</taxon>
        <taxon>Pleocyemata</taxon>
        <taxon>Astacidea</taxon>
        <taxon>Nephropoidea</taxon>
        <taxon>Nephropidae</taxon>
        <taxon>Homarus</taxon>
    </lineage>
</organism>
<comment type="caution">
    <text evidence="1">The sequence shown here is derived from an EMBL/GenBank/DDBJ whole genome shotgun (WGS) entry which is preliminary data.</text>
</comment>
<gene>
    <name evidence="1" type="primary">Gria2-L17</name>
    <name evidence="1" type="ORF">Hamer_G017958</name>
</gene>